<evidence type="ECO:0000313" key="1">
    <source>
        <dbReference type="EMBL" id="EMJ84440.1"/>
    </source>
</evidence>
<dbReference type="AlphaFoldDB" id="M6CDV1"/>
<dbReference type="PATRIC" id="fig|1218567.3.peg.464"/>
<name>M6CDV1_LEPBO</name>
<evidence type="ECO:0000313" key="2">
    <source>
        <dbReference type="Proteomes" id="UP000011873"/>
    </source>
</evidence>
<dbReference type="Proteomes" id="UP000011873">
    <property type="component" value="Unassembled WGS sequence"/>
</dbReference>
<reference evidence="1 2" key="1">
    <citation type="submission" date="2013-01" db="EMBL/GenBank/DDBJ databases">
        <authorList>
            <person name="Harkins D.M."/>
            <person name="Durkin A.S."/>
            <person name="Brinkac L.M."/>
            <person name="Haft D.H."/>
            <person name="Selengut J.D."/>
            <person name="Sanka R."/>
            <person name="DePew J."/>
            <person name="Purushe J."/>
            <person name="Galloway R.L."/>
            <person name="Vinetz J.M."/>
            <person name="Sutton G.G."/>
            <person name="Nierman W.C."/>
            <person name="Fouts D.E."/>
        </authorList>
    </citation>
    <scope>NUCLEOTIDE SEQUENCE [LARGE SCALE GENOMIC DNA]</scope>
    <source>
        <strain evidence="1 2">Sponselee CDC</strain>
    </source>
</reference>
<proteinExistence type="predicted"/>
<protein>
    <submittedName>
        <fullName evidence="1">Uncharacterized protein</fullName>
    </submittedName>
</protein>
<organism evidence="1 2">
    <name type="scientific">Leptospira borgpetersenii serovar Hardjo-bovis str. Sponselee</name>
    <dbReference type="NCBI Taxonomy" id="1303729"/>
    <lineage>
        <taxon>Bacteria</taxon>
        <taxon>Pseudomonadati</taxon>
        <taxon>Spirochaetota</taxon>
        <taxon>Spirochaetia</taxon>
        <taxon>Leptospirales</taxon>
        <taxon>Leptospiraceae</taxon>
        <taxon>Leptospira</taxon>
    </lineage>
</organism>
<comment type="caution">
    <text evidence="1">The sequence shown here is derived from an EMBL/GenBank/DDBJ whole genome shotgun (WGS) entry which is preliminary data.</text>
</comment>
<gene>
    <name evidence="1" type="ORF">LEP1GSC016_3293</name>
</gene>
<accession>M6CDV1</accession>
<sequence>MEFFNNSNDLSNAGKKNLEMNFNKKGGSKTAFGEDCLQQELWNALCSV</sequence>
<dbReference type="EMBL" id="ANMU01000020">
    <property type="protein sequence ID" value="EMJ84440.1"/>
    <property type="molecule type" value="Genomic_DNA"/>
</dbReference>